<dbReference type="Proteomes" id="UP000314985">
    <property type="component" value="Chromosome 13"/>
</dbReference>
<reference evidence="2 3" key="1">
    <citation type="submission" date="2017-08" db="EMBL/GenBank/DDBJ databases">
        <title>USMARCv1.0.</title>
        <authorList>
            <person name="Hannum G.I."/>
            <person name="Koren S."/>
            <person name="Schroeder S.G."/>
            <person name="Chin S.C."/>
            <person name="Nonneman D.J."/>
            <person name="Becker S.A."/>
            <person name="Rosen B.D."/>
            <person name="Bickhart D.M."/>
            <person name="Putnam N.H."/>
            <person name="Green R.E."/>
            <person name="Tuggle C.K."/>
            <person name="Liu H."/>
            <person name="Rohrer G.A."/>
            <person name="Warr A."/>
            <person name="Hall R."/>
            <person name="Kim K."/>
            <person name="Hume D.A."/>
            <person name="Talbot R."/>
            <person name="Chow W."/>
            <person name="Howe K."/>
            <person name="Schwartz A.S."/>
            <person name="Watson M."/>
            <person name="Archibald A.L."/>
            <person name="Phillippy A.M."/>
            <person name="Smith T.P.L."/>
        </authorList>
    </citation>
    <scope>NUCLEOTIDE SEQUENCE [LARGE SCALE GENOMIC DNA]</scope>
</reference>
<feature type="transmembrane region" description="Helical" evidence="1">
    <location>
        <begin position="30"/>
        <end position="49"/>
    </location>
</feature>
<evidence type="ECO:0000313" key="3">
    <source>
        <dbReference type="Proteomes" id="UP000314985"/>
    </source>
</evidence>
<keyword evidence="1" id="KW-0812">Transmembrane</keyword>
<sequence>MISVVKYVFMCLLTVYLLWEKHLCRSYAHFKIRFFIFLLLSCMSCLYILDISPLSVILFANIVSHSVGCLFVLVFCRTNILHFYEVKFISFFPFMDLAYSVKAKNYLPTPRS</sequence>
<feature type="transmembrane region" description="Helical" evidence="1">
    <location>
        <begin position="55"/>
        <end position="76"/>
    </location>
</feature>
<evidence type="ECO:0000256" key="1">
    <source>
        <dbReference type="SAM" id="Phobius"/>
    </source>
</evidence>
<dbReference type="Ensembl" id="ENSSSCT00070016656.1">
    <property type="protein sequence ID" value="ENSSSCP00070013803.1"/>
    <property type="gene ID" value="ENSSSCG00070008613.1"/>
</dbReference>
<name>A0A4X1TC37_PIG</name>
<accession>A0A4X1TC37</accession>
<keyword evidence="1" id="KW-0472">Membrane</keyword>
<dbReference type="AlphaFoldDB" id="A0A4X1TC37"/>
<reference evidence="2" key="2">
    <citation type="submission" date="2025-08" db="UniProtKB">
        <authorList>
            <consortium name="Ensembl"/>
        </authorList>
    </citation>
    <scope>IDENTIFICATION</scope>
</reference>
<protein>
    <submittedName>
        <fullName evidence="2">Uncharacterized protein</fullName>
    </submittedName>
</protein>
<keyword evidence="1" id="KW-1133">Transmembrane helix</keyword>
<organism evidence="2 3">
    <name type="scientific">Sus scrofa</name>
    <name type="common">Pig</name>
    <dbReference type="NCBI Taxonomy" id="9823"/>
    <lineage>
        <taxon>Eukaryota</taxon>
        <taxon>Metazoa</taxon>
        <taxon>Chordata</taxon>
        <taxon>Craniata</taxon>
        <taxon>Vertebrata</taxon>
        <taxon>Euteleostomi</taxon>
        <taxon>Mammalia</taxon>
        <taxon>Eutheria</taxon>
        <taxon>Laurasiatheria</taxon>
        <taxon>Artiodactyla</taxon>
        <taxon>Suina</taxon>
        <taxon>Suidae</taxon>
        <taxon>Sus</taxon>
    </lineage>
</organism>
<proteinExistence type="predicted"/>
<evidence type="ECO:0000313" key="2">
    <source>
        <dbReference type="Ensembl" id="ENSSSCP00070013803.1"/>
    </source>
</evidence>